<organism evidence="2 3">
    <name type="scientific">Nonomuraea endophytica</name>
    <dbReference type="NCBI Taxonomy" id="714136"/>
    <lineage>
        <taxon>Bacteria</taxon>
        <taxon>Bacillati</taxon>
        <taxon>Actinomycetota</taxon>
        <taxon>Actinomycetes</taxon>
        <taxon>Streptosporangiales</taxon>
        <taxon>Streptosporangiaceae</taxon>
        <taxon>Nonomuraea</taxon>
    </lineage>
</organism>
<name>A0A7W8A6G8_9ACTN</name>
<keyword evidence="1" id="KW-0812">Transmembrane</keyword>
<evidence type="ECO:0000313" key="3">
    <source>
        <dbReference type="Proteomes" id="UP000568380"/>
    </source>
</evidence>
<feature type="transmembrane region" description="Helical" evidence="1">
    <location>
        <begin position="25"/>
        <end position="49"/>
    </location>
</feature>
<accession>A0A7W8A6G8</accession>
<keyword evidence="1" id="KW-1133">Transmembrane helix</keyword>
<reference evidence="2 3" key="1">
    <citation type="submission" date="2020-08" db="EMBL/GenBank/DDBJ databases">
        <title>Genomic Encyclopedia of Type Strains, Phase IV (KMG-IV): sequencing the most valuable type-strain genomes for metagenomic binning, comparative biology and taxonomic classification.</title>
        <authorList>
            <person name="Goeker M."/>
        </authorList>
    </citation>
    <scope>NUCLEOTIDE SEQUENCE [LARGE SCALE GENOMIC DNA]</scope>
    <source>
        <strain evidence="2 3">DSM 45385</strain>
    </source>
</reference>
<keyword evidence="1" id="KW-0472">Membrane</keyword>
<protein>
    <submittedName>
        <fullName evidence="2">Uncharacterized protein</fullName>
    </submittedName>
</protein>
<keyword evidence="3" id="KW-1185">Reference proteome</keyword>
<dbReference type="RefSeq" id="WP_184965227.1">
    <property type="nucleotide sequence ID" value="NZ_JACHIN010000006.1"/>
</dbReference>
<evidence type="ECO:0000256" key="1">
    <source>
        <dbReference type="SAM" id="Phobius"/>
    </source>
</evidence>
<dbReference type="EMBL" id="JACHIN010000006">
    <property type="protein sequence ID" value="MBB5079551.1"/>
    <property type="molecule type" value="Genomic_DNA"/>
</dbReference>
<sequence>MVFGLVLPTEHSWDPDMPEYSDPDFVWLVTMATACAVALAGLGAAVGFALGKVARVFFVVLLILYGWRLGVLIPHFSE</sequence>
<comment type="caution">
    <text evidence="2">The sequence shown here is derived from an EMBL/GenBank/DDBJ whole genome shotgun (WGS) entry which is preliminary data.</text>
</comment>
<gene>
    <name evidence="2" type="ORF">HNR40_005037</name>
</gene>
<evidence type="ECO:0000313" key="2">
    <source>
        <dbReference type="EMBL" id="MBB5079551.1"/>
    </source>
</evidence>
<feature type="transmembrane region" description="Helical" evidence="1">
    <location>
        <begin position="56"/>
        <end position="76"/>
    </location>
</feature>
<proteinExistence type="predicted"/>
<dbReference type="AlphaFoldDB" id="A0A7W8A6G8"/>
<dbReference type="Proteomes" id="UP000568380">
    <property type="component" value="Unassembled WGS sequence"/>
</dbReference>